<keyword evidence="3 4" id="KW-0349">Heme</keyword>
<accession>A0AAD3DCY5</accession>
<dbReference type="EMBL" id="BLLK01000079">
    <property type="protein sequence ID" value="GFH62169.1"/>
    <property type="molecule type" value="Genomic_DNA"/>
</dbReference>
<dbReference type="InterPro" id="IPR050121">
    <property type="entry name" value="Cytochrome_P450_monoxygenase"/>
</dbReference>
<dbReference type="AlphaFoldDB" id="A0AAD3DCY5"/>
<evidence type="ECO:0000313" key="5">
    <source>
        <dbReference type="EMBL" id="GFH62169.1"/>
    </source>
</evidence>
<keyword evidence="3 4" id="KW-0408">Iron</keyword>
<keyword evidence="6" id="KW-1185">Reference proteome</keyword>
<dbReference type="GO" id="GO:0005506">
    <property type="term" value="F:iron ion binding"/>
    <property type="evidence" value="ECO:0007669"/>
    <property type="project" value="InterPro"/>
</dbReference>
<dbReference type="InterPro" id="IPR036396">
    <property type="entry name" value="Cyt_P450_sf"/>
</dbReference>
<dbReference type="InterPro" id="IPR002401">
    <property type="entry name" value="Cyt_P450_E_grp-I"/>
</dbReference>
<dbReference type="SUPFAM" id="SSF48264">
    <property type="entry name" value="Cytochrome P450"/>
    <property type="match status" value="1"/>
</dbReference>
<dbReference type="InterPro" id="IPR001128">
    <property type="entry name" value="Cyt_P450"/>
</dbReference>
<dbReference type="PRINTS" id="PR00385">
    <property type="entry name" value="P450"/>
</dbReference>
<gene>
    <name evidence="5" type="ORF">CTEN210_18645</name>
</gene>
<proteinExistence type="inferred from homology"/>
<name>A0AAD3DCY5_9STRA</name>
<dbReference type="GO" id="GO:0004497">
    <property type="term" value="F:monooxygenase activity"/>
    <property type="evidence" value="ECO:0007669"/>
    <property type="project" value="UniProtKB-KW"/>
</dbReference>
<dbReference type="PRINTS" id="PR00463">
    <property type="entry name" value="EP450I"/>
</dbReference>
<reference evidence="5 6" key="1">
    <citation type="journal article" date="2021" name="Sci. Rep.">
        <title>The genome of the diatom Chaetoceros tenuissimus carries an ancient integrated fragment of an extant virus.</title>
        <authorList>
            <person name="Hongo Y."/>
            <person name="Kimura K."/>
            <person name="Takaki Y."/>
            <person name="Yoshida Y."/>
            <person name="Baba S."/>
            <person name="Kobayashi G."/>
            <person name="Nagasaki K."/>
            <person name="Hano T."/>
            <person name="Tomaru Y."/>
        </authorList>
    </citation>
    <scope>NUCLEOTIDE SEQUENCE [LARGE SCALE GENOMIC DNA]</scope>
    <source>
        <strain evidence="5 6">NIES-3715</strain>
    </source>
</reference>
<comment type="similarity">
    <text evidence="2 4">Belongs to the cytochrome P450 family.</text>
</comment>
<keyword evidence="4" id="KW-0560">Oxidoreductase</keyword>
<evidence type="ECO:0000256" key="4">
    <source>
        <dbReference type="RuleBase" id="RU000461"/>
    </source>
</evidence>
<dbReference type="GO" id="GO:0020037">
    <property type="term" value="F:heme binding"/>
    <property type="evidence" value="ECO:0007669"/>
    <property type="project" value="InterPro"/>
</dbReference>
<organism evidence="5 6">
    <name type="scientific">Chaetoceros tenuissimus</name>
    <dbReference type="NCBI Taxonomy" id="426638"/>
    <lineage>
        <taxon>Eukaryota</taxon>
        <taxon>Sar</taxon>
        <taxon>Stramenopiles</taxon>
        <taxon>Ochrophyta</taxon>
        <taxon>Bacillariophyta</taxon>
        <taxon>Coscinodiscophyceae</taxon>
        <taxon>Chaetocerotophycidae</taxon>
        <taxon>Chaetocerotales</taxon>
        <taxon>Chaetocerotaceae</taxon>
        <taxon>Chaetoceros</taxon>
    </lineage>
</organism>
<keyword evidence="3 4" id="KW-0479">Metal-binding</keyword>
<evidence type="ECO:0000256" key="3">
    <source>
        <dbReference type="PIRSR" id="PIRSR602401-1"/>
    </source>
</evidence>
<dbReference type="Pfam" id="PF00067">
    <property type="entry name" value="p450"/>
    <property type="match status" value="1"/>
</dbReference>
<dbReference type="GO" id="GO:0016705">
    <property type="term" value="F:oxidoreductase activity, acting on paired donors, with incorporation or reduction of molecular oxygen"/>
    <property type="evidence" value="ECO:0007669"/>
    <property type="project" value="InterPro"/>
</dbReference>
<dbReference type="PROSITE" id="PS00086">
    <property type="entry name" value="CYTOCHROME_P450"/>
    <property type="match status" value="1"/>
</dbReference>
<evidence type="ECO:0008006" key="7">
    <source>
        <dbReference type="Google" id="ProtNLM"/>
    </source>
</evidence>
<evidence type="ECO:0000256" key="1">
    <source>
        <dbReference type="ARBA" id="ARBA00001971"/>
    </source>
</evidence>
<dbReference type="Proteomes" id="UP001054902">
    <property type="component" value="Unassembled WGS sequence"/>
</dbReference>
<keyword evidence="4" id="KW-0503">Monooxygenase</keyword>
<comment type="cofactor">
    <cofactor evidence="1 3">
        <name>heme</name>
        <dbReference type="ChEBI" id="CHEBI:30413"/>
    </cofactor>
</comment>
<evidence type="ECO:0000256" key="2">
    <source>
        <dbReference type="ARBA" id="ARBA00010617"/>
    </source>
</evidence>
<feature type="binding site" description="axial binding residue" evidence="3">
    <location>
        <position position="505"/>
    </location>
    <ligand>
        <name>heme</name>
        <dbReference type="ChEBI" id="CHEBI:30413"/>
    </ligand>
    <ligandPart>
        <name>Fe</name>
        <dbReference type="ChEBI" id="CHEBI:18248"/>
    </ligandPart>
</feature>
<comment type="caution">
    <text evidence="5">The sequence shown here is derived from an EMBL/GenBank/DDBJ whole genome shotgun (WGS) entry which is preliminary data.</text>
</comment>
<dbReference type="PANTHER" id="PTHR24305:SF166">
    <property type="entry name" value="CYTOCHROME P450 12A4, MITOCHONDRIAL-RELATED"/>
    <property type="match status" value="1"/>
</dbReference>
<protein>
    <recommendedName>
        <fullName evidence="7">Cytochrome P450</fullName>
    </recommendedName>
</protein>
<dbReference type="InterPro" id="IPR017972">
    <property type="entry name" value="Cyt_P450_CS"/>
</dbReference>
<evidence type="ECO:0000313" key="6">
    <source>
        <dbReference type="Proteomes" id="UP001054902"/>
    </source>
</evidence>
<dbReference type="PANTHER" id="PTHR24305">
    <property type="entry name" value="CYTOCHROME P450"/>
    <property type="match status" value="1"/>
</dbReference>
<dbReference type="Gene3D" id="1.10.630.10">
    <property type="entry name" value="Cytochrome P450"/>
    <property type="match status" value="1"/>
</dbReference>
<sequence>MYSATRKFGKASYTLGFLRKTVSPSLASSLSHVRFQSDVATESAGKCPITGTSSAEATEYPQLKNVPAYPFVGSIIPQLSGVSTKLMSDPYAFWLDMRKDFGDFYSLGIPGTGSAKDSRGIIYLVSDPKEMAKVVRSGGSYPSGMAQGLWLNNKWTNMRGLKTGALFQQGEEWKRIRTFMQTDLLHPEAAKGYVAGMVQAAQIASKGAPYCKDNLNQFFNRCAFDLFASIMFGELTKSADPNSETDPENHEFAQNVVDGLSNAIYCLMDPYESILGNGLGITTKKQQYSFDKFDSAWEIGKRKVEEFTERKERGELNEYEKNSYLFKAIDRQKEEGSGVTLQEAQELAFTGLFAAVDTTSAILGWNIFNVARHEEVQQKLYDELSHAVSTIGNGELTSDVLDRRNSPYLHACIRETQRLTPPTPLFIFKKVDNPLEVNGVPLEEGDVVGLEGYSIGMDERFVDNPKEFRPERWLADAVSERKGTEKQVIDHAFLKEPFSQGARRCPGSRVAANETQVLLAQLVLDWKMDCPVKSLDDIKYSQKTLLELEVPQIEFEARANFGEQVAA</sequence>